<evidence type="ECO:0000256" key="7">
    <source>
        <dbReference type="ARBA" id="ARBA00022833"/>
    </source>
</evidence>
<dbReference type="HAMAP" id="MF_00009">
    <property type="entry name" value="Endoribonucl_YbeY"/>
    <property type="match status" value="1"/>
</dbReference>
<name>A0A382AEI2_9ZZZZ</name>
<dbReference type="GO" id="GO:0004519">
    <property type="term" value="F:endonuclease activity"/>
    <property type="evidence" value="ECO:0007669"/>
    <property type="project" value="UniProtKB-KW"/>
</dbReference>
<proteinExistence type="inferred from homology"/>
<evidence type="ECO:0000256" key="6">
    <source>
        <dbReference type="ARBA" id="ARBA00022801"/>
    </source>
</evidence>
<dbReference type="PANTHER" id="PTHR46986:SF1">
    <property type="entry name" value="ENDORIBONUCLEASE YBEY, CHLOROPLASTIC"/>
    <property type="match status" value="1"/>
</dbReference>
<evidence type="ECO:0000256" key="5">
    <source>
        <dbReference type="ARBA" id="ARBA00022759"/>
    </source>
</evidence>
<evidence type="ECO:0000256" key="4">
    <source>
        <dbReference type="ARBA" id="ARBA00022723"/>
    </source>
</evidence>
<dbReference type="InterPro" id="IPR020549">
    <property type="entry name" value="YbeY_CS"/>
</dbReference>
<evidence type="ECO:0000256" key="1">
    <source>
        <dbReference type="ARBA" id="ARBA00001947"/>
    </source>
</evidence>
<organism evidence="8">
    <name type="scientific">marine metagenome</name>
    <dbReference type="NCBI Taxonomy" id="408172"/>
    <lineage>
        <taxon>unclassified sequences</taxon>
        <taxon>metagenomes</taxon>
        <taxon>ecological metagenomes</taxon>
    </lineage>
</organism>
<keyword evidence="3" id="KW-0540">Nuclease</keyword>
<comment type="cofactor">
    <cofactor evidence="1">
        <name>Zn(2+)</name>
        <dbReference type="ChEBI" id="CHEBI:29105"/>
    </cofactor>
</comment>
<reference evidence="8" key="1">
    <citation type="submission" date="2018-05" db="EMBL/GenBank/DDBJ databases">
        <authorList>
            <person name="Lanie J.A."/>
            <person name="Ng W.-L."/>
            <person name="Kazmierczak K.M."/>
            <person name="Andrzejewski T.M."/>
            <person name="Davidsen T.M."/>
            <person name="Wayne K.J."/>
            <person name="Tettelin H."/>
            <person name="Glass J.I."/>
            <person name="Rusch D."/>
            <person name="Podicherti R."/>
            <person name="Tsui H.-C.T."/>
            <person name="Winkler M.E."/>
        </authorList>
    </citation>
    <scope>NUCLEOTIDE SEQUENCE</scope>
</reference>
<gene>
    <name evidence="8" type="ORF">METZ01_LOCUS152221</name>
</gene>
<dbReference type="GO" id="GO:0046872">
    <property type="term" value="F:metal ion binding"/>
    <property type="evidence" value="ECO:0007669"/>
    <property type="project" value="UniProtKB-KW"/>
</dbReference>
<accession>A0A382AEI2</accession>
<evidence type="ECO:0000256" key="2">
    <source>
        <dbReference type="ARBA" id="ARBA00010875"/>
    </source>
</evidence>
<dbReference type="SUPFAM" id="SSF55486">
    <property type="entry name" value="Metalloproteases ('zincins'), catalytic domain"/>
    <property type="match status" value="1"/>
</dbReference>
<keyword evidence="4" id="KW-0479">Metal-binding</keyword>
<dbReference type="InterPro" id="IPR023091">
    <property type="entry name" value="MetalPrtase_cat_dom_sf_prd"/>
</dbReference>
<dbReference type="GO" id="GO:0006364">
    <property type="term" value="P:rRNA processing"/>
    <property type="evidence" value="ECO:0007669"/>
    <property type="project" value="InterPro"/>
</dbReference>
<dbReference type="PANTHER" id="PTHR46986">
    <property type="entry name" value="ENDORIBONUCLEASE YBEY, CHLOROPLASTIC"/>
    <property type="match status" value="1"/>
</dbReference>
<dbReference type="Pfam" id="PF02130">
    <property type="entry name" value="YbeY"/>
    <property type="match status" value="1"/>
</dbReference>
<keyword evidence="7" id="KW-0862">Zinc</keyword>
<keyword evidence="5" id="KW-0255">Endonuclease</keyword>
<dbReference type="PROSITE" id="PS01306">
    <property type="entry name" value="UPF0054"/>
    <property type="match status" value="1"/>
</dbReference>
<evidence type="ECO:0000313" key="8">
    <source>
        <dbReference type="EMBL" id="SVA99367.1"/>
    </source>
</evidence>
<protein>
    <submittedName>
        <fullName evidence="8">Uncharacterized protein</fullName>
    </submittedName>
</protein>
<sequence>MEEESVIHIFSDGVAVEPRDLQYIKSVALSTLEVCDIRDIEGSIVITDDDTVKALNRDYRGINETTDVLSFSNDHEGKYYGDPGSLKDRFTGEQFVLPDTITDQLGEVVISLTQIKRQAVGSVIDELGHIVAHGFLHLLGYDHEEKADKIVMQQLEGRIMKKAKQIV</sequence>
<dbReference type="EMBL" id="UINC01024867">
    <property type="protein sequence ID" value="SVA99367.1"/>
    <property type="molecule type" value="Genomic_DNA"/>
</dbReference>
<dbReference type="NCBIfam" id="TIGR00043">
    <property type="entry name" value="rRNA maturation RNase YbeY"/>
    <property type="match status" value="1"/>
</dbReference>
<dbReference type="InterPro" id="IPR002036">
    <property type="entry name" value="YbeY"/>
</dbReference>
<comment type="similarity">
    <text evidence="2">Belongs to the endoribonuclease YbeY family.</text>
</comment>
<dbReference type="GO" id="GO:0004222">
    <property type="term" value="F:metalloendopeptidase activity"/>
    <property type="evidence" value="ECO:0007669"/>
    <property type="project" value="InterPro"/>
</dbReference>
<dbReference type="Gene3D" id="3.40.390.30">
    <property type="entry name" value="Metalloproteases ('zincins'), catalytic domain"/>
    <property type="match status" value="1"/>
</dbReference>
<keyword evidence="6" id="KW-0378">Hydrolase</keyword>
<evidence type="ECO:0000256" key="3">
    <source>
        <dbReference type="ARBA" id="ARBA00022722"/>
    </source>
</evidence>
<dbReference type="AlphaFoldDB" id="A0A382AEI2"/>